<evidence type="ECO:0000256" key="2">
    <source>
        <dbReference type="SAM" id="SignalP"/>
    </source>
</evidence>
<keyword evidence="1" id="KW-1015">Disulfide bond</keyword>
<dbReference type="SUPFAM" id="SSF50494">
    <property type="entry name" value="Trypsin-like serine proteases"/>
    <property type="match status" value="1"/>
</dbReference>
<evidence type="ECO:0000313" key="5">
    <source>
        <dbReference type="Proteomes" id="UP001162162"/>
    </source>
</evidence>
<dbReference type="InterPro" id="IPR043504">
    <property type="entry name" value="Peptidase_S1_PA_chymotrypsin"/>
</dbReference>
<evidence type="ECO:0000313" key="4">
    <source>
        <dbReference type="EMBL" id="KAJ8958743.1"/>
    </source>
</evidence>
<feature type="signal peptide" evidence="2">
    <location>
        <begin position="1"/>
        <end position="17"/>
    </location>
</feature>
<evidence type="ECO:0000259" key="3">
    <source>
        <dbReference type="Pfam" id="PF00089"/>
    </source>
</evidence>
<dbReference type="PANTHER" id="PTHR24252">
    <property type="entry name" value="ACROSIN-RELATED"/>
    <property type="match status" value="1"/>
</dbReference>
<feature type="domain" description="Peptidase S1" evidence="3">
    <location>
        <begin position="46"/>
        <end position="92"/>
    </location>
</feature>
<dbReference type="GO" id="GO:0006508">
    <property type="term" value="P:proteolysis"/>
    <property type="evidence" value="ECO:0007669"/>
    <property type="project" value="InterPro"/>
</dbReference>
<dbReference type="InterPro" id="IPR009003">
    <property type="entry name" value="Peptidase_S1_PA"/>
</dbReference>
<name>A0AAV8Z3X2_9CUCU</name>
<protein>
    <recommendedName>
        <fullName evidence="3">Peptidase S1 domain-containing protein</fullName>
    </recommendedName>
</protein>
<keyword evidence="5" id="KW-1185">Reference proteome</keyword>
<dbReference type="Pfam" id="PF00089">
    <property type="entry name" value="Trypsin"/>
    <property type="match status" value="1"/>
</dbReference>
<dbReference type="Gene3D" id="2.40.10.10">
    <property type="entry name" value="Trypsin-like serine proteases"/>
    <property type="match status" value="1"/>
</dbReference>
<keyword evidence="2" id="KW-0732">Signal</keyword>
<dbReference type="AlphaFoldDB" id="A0AAV8Z3X2"/>
<dbReference type="EMBL" id="JAPWTK010000016">
    <property type="protein sequence ID" value="KAJ8958743.1"/>
    <property type="molecule type" value="Genomic_DNA"/>
</dbReference>
<dbReference type="GO" id="GO:0004252">
    <property type="term" value="F:serine-type endopeptidase activity"/>
    <property type="evidence" value="ECO:0007669"/>
    <property type="project" value="InterPro"/>
</dbReference>
<feature type="chain" id="PRO_5043653470" description="Peptidase S1 domain-containing protein" evidence="2">
    <location>
        <begin position="18"/>
        <end position="127"/>
    </location>
</feature>
<reference evidence="4" key="1">
    <citation type="journal article" date="2023" name="Insect Mol. Biol.">
        <title>Genome sequencing provides insights into the evolution of gene families encoding plant cell wall-degrading enzymes in longhorned beetles.</title>
        <authorList>
            <person name="Shin N.R."/>
            <person name="Okamura Y."/>
            <person name="Kirsch R."/>
            <person name="Pauchet Y."/>
        </authorList>
    </citation>
    <scope>NUCLEOTIDE SEQUENCE</scope>
    <source>
        <strain evidence="4">AMC_N1</strain>
    </source>
</reference>
<organism evidence="4 5">
    <name type="scientific">Aromia moschata</name>
    <dbReference type="NCBI Taxonomy" id="1265417"/>
    <lineage>
        <taxon>Eukaryota</taxon>
        <taxon>Metazoa</taxon>
        <taxon>Ecdysozoa</taxon>
        <taxon>Arthropoda</taxon>
        <taxon>Hexapoda</taxon>
        <taxon>Insecta</taxon>
        <taxon>Pterygota</taxon>
        <taxon>Neoptera</taxon>
        <taxon>Endopterygota</taxon>
        <taxon>Coleoptera</taxon>
        <taxon>Polyphaga</taxon>
        <taxon>Cucujiformia</taxon>
        <taxon>Chrysomeloidea</taxon>
        <taxon>Cerambycidae</taxon>
        <taxon>Cerambycinae</taxon>
        <taxon>Callichromatini</taxon>
        <taxon>Aromia</taxon>
    </lineage>
</organism>
<dbReference type="InterPro" id="IPR018114">
    <property type="entry name" value="TRYPSIN_HIS"/>
</dbReference>
<dbReference type="Proteomes" id="UP001162162">
    <property type="component" value="Unassembled WGS sequence"/>
</dbReference>
<dbReference type="PANTHER" id="PTHR24252:SF7">
    <property type="entry name" value="HYALIN"/>
    <property type="match status" value="1"/>
</dbReference>
<dbReference type="PROSITE" id="PS00134">
    <property type="entry name" value="TRYPSIN_HIS"/>
    <property type="match status" value="1"/>
</dbReference>
<accession>A0AAV8Z3X2</accession>
<sequence>MKIIAGLVLISIGLANAEHDWSKIFPNHLPNPANIPLPHGIPSPRITGGVEAERNSIPYQVGLMLVSGGTSFCGGSLISNRTVLTAAHCVDSLSHLVYDGCTTFEGHQAIASGWGLDSDLITAISSV</sequence>
<evidence type="ECO:0000256" key="1">
    <source>
        <dbReference type="ARBA" id="ARBA00023157"/>
    </source>
</evidence>
<proteinExistence type="predicted"/>
<dbReference type="InterPro" id="IPR001254">
    <property type="entry name" value="Trypsin_dom"/>
</dbReference>
<comment type="caution">
    <text evidence="4">The sequence shown here is derived from an EMBL/GenBank/DDBJ whole genome shotgun (WGS) entry which is preliminary data.</text>
</comment>
<gene>
    <name evidence="4" type="ORF">NQ318_016471</name>
</gene>